<comment type="caution">
    <text evidence="1">The sequence shown here is derived from an EMBL/GenBank/DDBJ whole genome shotgun (WGS) entry which is preliminary data.</text>
</comment>
<dbReference type="Pfam" id="PF13597">
    <property type="entry name" value="NRDD"/>
    <property type="match status" value="1"/>
</dbReference>
<organism evidence="1">
    <name type="scientific">marine sediment metagenome</name>
    <dbReference type="NCBI Taxonomy" id="412755"/>
    <lineage>
        <taxon>unclassified sequences</taxon>
        <taxon>metagenomes</taxon>
        <taxon>ecological metagenomes</taxon>
    </lineage>
</organism>
<dbReference type="AlphaFoldDB" id="X1DAP2"/>
<feature type="non-terminal residue" evidence="1">
    <location>
        <position position="1"/>
    </location>
</feature>
<accession>X1DAP2</accession>
<dbReference type="InterPro" id="IPR012833">
    <property type="entry name" value="NrdD"/>
</dbReference>
<reference evidence="1" key="1">
    <citation type="journal article" date="2014" name="Front. Microbiol.">
        <title>High frequency of phylogenetically diverse reductive dehalogenase-homologous genes in deep subseafloor sedimentary metagenomes.</title>
        <authorList>
            <person name="Kawai M."/>
            <person name="Futagami T."/>
            <person name="Toyoda A."/>
            <person name="Takaki Y."/>
            <person name="Nishi S."/>
            <person name="Hori S."/>
            <person name="Arai W."/>
            <person name="Tsubouchi T."/>
            <person name="Morono Y."/>
            <person name="Uchiyama I."/>
            <person name="Ito T."/>
            <person name="Fujiyama A."/>
            <person name="Inagaki F."/>
            <person name="Takami H."/>
        </authorList>
    </citation>
    <scope>NUCLEOTIDE SEQUENCE</scope>
    <source>
        <strain evidence="1">Expedition CK06-06</strain>
    </source>
</reference>
<gene>
    <name evidence="1" type="ORF">S01H4_58858</name>
</gene>
<sequence>AQAVNSLDIYLAPFVREDGLNYKQVKQAMQEFIYNLNISSRWGGQTPFTNLALELKVPEDMKEQPVIYGGKVLDETYADFQPEADLVNRAFLDVMLHGDMRGRIFTFPIPTYNVTKDFDWDSEVSDLLFQATAKFGIPYFQNCIKGGINPREVRAMCCRLQLDLRELHRRYGGFFGYAEKTGSVGVVTINMPRLGYLSKDEGAFFERLERLM</sequence>
<protein>
    <submittedName>
        <fullName evidence="1">Uncharacterized protein</fullName>
    </submittedName>
</protein>
<dbReference type="GO" id="GO:0004748">
    <property type="term" value="F:ribonucleoside-diphosphate reductase activity, thioredoxin disulfide as acceptor"/>
    <property type="evidence" value="ECO:0007669"/>
    <property type="project" value="TreeGrafter"/>
</dbReference>
<dbReference type="GO" id="GO:0031250">
    <property type="term" value="C:anaerobic ribonucleoside-triphosphate reductase complex"/>
    <property type="evidence" value="ECO:0007669"/>
    <property type="project" value="TreeGrafter"/>
</dbReference>
<dbReference type="EMBL" id="BART01034441">
    <property type="protein sequence ID" value="GAH17322.1"/>
    <property type="molecule type" value="Genomic_DNA"/>
</dbReference>
<name>X1DAP2_9ZZZZ</name>
<dbReference type="Gene3D" id="3.20.70.20">
    <property type="match status" value="1"/>
</dbReference>
<dbReference type="PANTHER" id="PTHR21075:SF0">
    <property type="entry name" value="ANAEROBIC RIBONUCLEOSIDE-TRIPHOSPHATE REDUCTASE"/>
    <property type="match status" value="1"/>
</dbReference>
<dbReference type="PANTHER" id="PTHR21075">
    <property type="entry name" value="ANAEROBIC RIBONUCLEOSIDE-TRIPHOSPHATE REDUCTASE"/>
    <property type="match status" value="1"/>
</dbReference>
<dbReference type="SUPFAM" id="SSF51998">
    <property type="entry name" value="PFL-like glycyl radical enzymes"/>
    <property type="match status" value="1"/>
</dbReference>
<evidence type="ECO:0000313" key="1">
    <source>
        <dbReference type="EMBL" id="GAH17322.1"/>
    </source>
</evidence>
<dbReference type="GO" id="GO:0008998">
    <property type="term" value="F:ribonucleoside-triphosphate reductase (thioredoxin) activity"/>
    <property type="evidence" value="ECO:0007669"/>
    <property type="project" value="InterPro"/>
</dbReference>
<dbReference type="GO" id="GO:0009265">
    <property type="term" value="P:2'-deoxyribonucleotide biosynthetic process"/>
    <property type="evidence" value="ECO:0007669"/>
    <property type="project" value="TreeGrafter"/>
</dbReference>
<proteinExistence type="predicted"/>
<feature type="non-terminal residue" evidence="1">
    <location>
        <position position="212"/>
    </location>
</feature>
<dbReference type="GO" id="GO:0006260">
    <property type="term" value="P:DNA replication"/>
    <property type="evidence" value="ECO:0007669"/>
    <property type="project" value="InterPro"/>
</dbReference>